<name>A0A1J4P2R2_9ACTN</name>
<evidence type="ECO:0000313" key="9">
    <source>
        <dbReference type="Proteomes" id="UP000034196"/>
    </source>
</evidence>
<feature type="transmembrane region" description="Helical" evidence="6">
    <location>
        <begin position="496"/>
        <end position="519"/>
    </location>
</feature>
<dbReference type="OrthoDB" id="3223244at2"/>
<feature type="domain" description="ABC3 transporter permease C-terminal" evidence="7">
    <location>
        <begin position="719"/>
        <end position="831"/>
    </location>
</feature>
<comment type="caution">
    <text evidence="8">The sequence shown here is derived from an EMBL/GenBank/DDBJ whole genome shotgun (WGS) entry which is preliminary data.</text>
</comment>
<dbReference type="InterPro" id="IPR038766">
    <property type="entry name" value="Membrane_comp_ABC_pdt"/>
</dbReference>
<comment type="subcellular location">
    <subcellularLocation>
        <location evidence="1">Cell membrane</location>
        <topology evidence="1">Multi-pass membrane protein</topology>
    </subcellularLocation>
</comment>
<dbReference type="GO" id="GO:0005886">
    <property type="term" value="C:plasma membrane"/>
    <property type="evidence" value="ECO:0007669"/>
    <property type="project" value="UniProtKB-SubCell"/>
</dbReference>
<keyword evidence="3 6" id="KW-0812">Transmembrane</keyword>
<feature type="transmembrane region" description="Helical" evidence="6">
    <location>
        <begin position="714"/>
        <end position="737"/>
    </location>
</feature>
<evidence type="ECO:0000259" key="7">
    <source>
        <dbReference type="Pfam" id="PF02687"/>
    </source>
</evidence>
<keyword evidence="5 6" id="KW-0472">Membrane</keyword>
<evidence type="ECO:0000256" key="2">
    <source>
        <dbReference type="ARBA" id="ARBA00022475"/>
    </source>
</evidence>
<feature type="transmembrane region" description="Helical" evidence="6">
    <location>
        <begin position="278"/>
        <end position="299"/>
    </location>
</feature>
<feature type="transmembrane region" description="Helical" evidence="6">
    <location>
        <begin position="415"/>
        <end position="435"/>
    </location>
</feature>
<dbReference type="Proteomes" id="UP000034196">
    <property type="component" value="Unassembled WGS sequence"/>
</dbReference>
<sequence>MMLRYALRSVRARKAGFLGAFLALMCAAALVTACGTLLETGLRGSVRTERYAATPVVVSGDQNVHRTTVTHKKGKTKTKRKAKPIAERAWLPERLETTLAHTAGVARVVPELTFLAQPLTPGGTGGRSTYGHAWDSAVLTPYRLTAGTAPQAATDVVVDSWLAGHAHLKVDSRLTVQSTRAPRTYRVSGVAAPATDVRHQTSLFFSTAEARRLARHPGQVSAFGVLPERGTHTSRLHQDVARALHGTTAQVADGDARGKAEFLDAAAARTELVGVGGAMGGTSLLVAVLVVVGTFALTVQQRHRELALLRAVAADSGQIRRLLGREALIVGGAAGAVGALLGLPLGSWLHARFVSMGAVPATLRHTGGVLPACAGFAATLIGAWAAARVASRRVARIRPAEALAESRGEPASPSWGRVLAGLLLLAGGTVLVVVLTSLHTEGASTPVTFLAVVVLATAVALLGPLLVKGALLLLGGPLRRTGPGGRLAAANLRGNAARMASVVTPLTLLVGMTCTVLFAQPTLADAARAQAREGVRAQWVVVPTGPGVPAEAARRLRARHDVATEVVRTTVRVGLDKYAAQGVTPAGLTRTWDPGVVAGSLDRLAEHTVAVSELVARQRHLRPGSTLGLTLGDGTPVTLTVTAVYSRGLGFGDLTLAHDLVARHVDNPLAVSVLVATGRTRSQVAASLRDTPAVRVVTPETADRLQAVRQQQNAGVGLLAMGLVLAFTAIAAVNTLALSVSERVREFALLRLAGATRRQVLRMLRAEALAVLLLATVLGSGIALAVLTAFSVGMTGRAAPAVPAAPYVAVVAVAGLLALAATALPGRAALRVRAVTVATARE</sequence>
<evidence type="ECO:0000256" key="5">
    <source>
        <dbReference type="ARBA" id="ARBA00023136"/>
    </source>
</evidence>
<dbReference type="Pfam" id="PF02687">
    <property type="entry name" value="FtsX"/>
    <property type="match status" value="2"/>
</dbReference>
<dbReference type="STRING" id="1428628.WN71_009520"/>
<feature type="transmembrane region" description="Helical" evidence="6">
    <location>
        <begin position="804"/>
        <end position="824"/>
    </location>
</feature>
<feature type="transmembrane region" description="Helical" evidence="6">
    <location>
        <begin position="447"/>
        <end position="475"/>
    </location>
</feature>
<keyword evidence="2" id="KW-1003">Cell membrane</keyword>
<dbReference type="PANTHER" id="PTHR30287:SF1">
    <property type="entry name" value="INNER MEMBRANE PROTEIN"/>
    <property type="match status" value="1"/>
</dbReference>
<feature type="transmembrane region" description="Helical" evidence="6">
    <location>
        <begin position="327"/>
        <end position="349"/>
    </location>
</feature>
<dbReference type="PROSITE" id="PS51257">
    <property type="entry name" value="PROKAR_LIPOPROTEIN"/>
    <property type="match status" value="1"/>
</dbReference>
<dbReference type="PANTHER" id="PTHR30287">
    <property type="entry name" value="MEMBRANE COMPONENT OF PREDICTED ABC SUPERFAMILY METABOLITE UPTAKE TRANSPORTER"/>
    <property type="match status" value="1"/>
</dbReference>
<keyword evidence="9" id="KW-1185">Reference proteome</keyword>
<feature type="domain" description="ABC3 transporter permease C-terminal" evidence="7">
    <location>
        <begin position="280"/>
        <end position="391"/>
    </location>
</feature>
<dbReference type="EMBL" id="LAVA02000019">
    <property type="protein sequence ID" value="OIJ68036.1"/>
    <property type="molecule type" value="Genomic_DNA"/>
</dbReference>
<accession>A0A1J4P2R2</accession>
<dbReference type="RefSeq" id="WP_046591341.1">
    <property type="nucleotide sequence ID" value="NZ_LAVA02000019.1"/>
</dbReference>
<protein>
    <submittedName>
        <fullName evidence="8">ABC transporter permease</fullName>
    </submittedName>
</protein>
<feature type="transmembrane region" description="Helical" evidence="6">
    <location>
        <begin position="768"/>
        <end position="792"/>
    </location>
</feature>
<dbReference type="AlphaFoldDB" id="A0A1J4P2R2"/>
<evidence type="ECO:0000256" key="4">
    <source>
        <dbReference type="ARBA" id="ARBA00022989"/>
    </source>
</evidence>
<keyword evidence="4 6" id="KW-1133">Transmembrane helix</keyword>
<organism evidence="8 9">
    <name type="scientific">Streptomyces mangrovisoli</name>
    <dbReference type="NCBI Taxonomy" id="1428628"/>
    <lineage>
        <taxon>Bacteria</taxon>
        <taxon>Bacillati</taxon>
        <taxon>Actinomycetota</taxon>
        <taxon>Actinomycetes</taxon>
        <taxon>Kitasatosporales</taxon>
        <taxon>Streptomycetaceae</taxon>
        <taxon>Streptomyces</taxon>
    </lineage>
</organism>
<gene>
    <name evidence="8" type="ORF">WN71_009520</name>
</gene>
<dbReference type="InterPro" id="IPR003838">
    <property type="entry name" value="ABC3_permease_C"/>
</dbReference>
<evidence type="ECO:0000256" key="3">
    <source>
        <dbReference type="ARBA" id="ARBA00022692"/>
    </source>
</evidence>
<evidence type="ECO:0000256" key="6">
    <source>
        <dbReference type="SAM" id="Phobius"/>
    </source>
</evidence>
<reference evidence="8" key="1">
    <citation type="submission" date="2016-10" db="EMBL/GenBank/DDBJ databases">
        <title>Genome sequence of Streptomyces mangrovisoli MUSC 149.</title>
        <authorList>
            <person name="Lee L.-H."/>
            <person name="Ser H.-L."/>
        </authorList>
    </citation>
    <scope>NUCLEOTIDE SEQUENCE [LARGE SCALE GENOMIC DNA]</scope>
    <source>
        <strain evidence="8">MUSC 149</strain>
    </source>
</reference>
<evidence type="ECO:0000313" key="8">
    <source>
        <dbReference type="EMBL" id="OIJ68036.1"/>
    </source>
</evidence>
<proteinExistence type="predicted"/>
<feature type="transmembrane region" description="Helical" evidence="6">
    <location>
        <begin position="369"/>
        <end position="390"/>
    </location>
</feature>
<evidence type="ECO:0000256" key="1">
    <source>
        <dbReference type="ARBA" id="ARBA00004651"/>
    </source>
</evidence>